<dbReference type="Proteomes" id="UP000515140">
    <property type="component" value="Unplaced"/>
</dbReference>
<sequence length="486" mass="53573">MGCPEAPGMIAFSLPLLLTPTLQEQENVLQRVFQLPVVSGTCECFQKTYTSTKEAHPLVASVCNAYEKGIQGASNLAAWSMEPVVRRLSTQFTAANELACRGLDHLEEKIPALQYPPEKIASELKETISTRIRSARNSFSVPIASTSDKVLGTALAGCELAWGMARDTANYASSTRVGQLAAGGADLALSNVEKVVNYLMPAPQENPATVLEHPNPPQPQQKLPKQKPSFLQRIGTLTNTVSQHTFQTTVQTLRWGHALAKWIPGVAPLTMSSNQSLLGSVVHTLQSAYLTTVSTVKWAPFAIWNNTAGRLLHLTSGQETFAKGRAMSLSDALKGVTDNVVDTVVHYVPLPRLSLMEPESEFQDIDNPPSETDRSEGANSPTPEFPGKLQHRGSLRSTRNCNALSFLGLEDKLFTQQKVLDQVPQQRSSLHRGPTFEPETPVTSRSMFSSYHREKPTRRVSDSFYRPSIMEPIYNRVHHNQLYKKN</sequence>
<feature type="region of interest" description="Disordered" evidence="4">
    <location>
        <begin position="424"/>
        <end position="454"/>
    </location>
</feature>
<name>A0A6P5IPC1_PHACI</name>
<comment type="similarity">
    <text evidence="2">Belongs to the perilipin family.</text>
</comment>
<feature type="signal peptide" evidence="5">
    <location>
        <begin position="1"/>
        <end position="23"/>
    </location>
</feature>
<gene>
    <name evidence="7" type="primary">PLIN1</name>
</gene>
<keyword evidence="6" id="KW-1185">Reference proteome</keyword>
<evidence type="ECO:0000256" key="1">
    <source>
        <dbReference type="ARBA" id="ARBA00004502"/>
    </source>
</evidence>
<dbReference type="CTD" id="5346"/>
<feature type="region of interest" description="Disordered" evidence="4">
    <location>
        <begin position="358"/>
        <end position="394"/>
    </location>
</feature>
<feature type="chain" id="PRO_5027902184" evidence="5">
    <location>
        <begin position="24"/>
        <end position="486"/>
    </location>
</feature>
<evidence type="ECO:0000313" key="7">
    <source>
        <dbReference type="RefSeq" id="XP_020820786.1"/>
    </source>
</evidence>
<organism evidence="6 7">
    <name type="scientific">Phascolarctos cinereus</name>
    <name type="common">Koala</name>
    <dbReference type="NCBI Taxonomy" id="38626"/>
    <lineage>
        <taxon>Eukaryota</taxon>
        <taxon>Metazoa</taxon>
        <taxon>Chordata</taxon>
        <taxon>Craniata</taxon>
        <taxon>Vertebrata</taxon>
        <taxon>Euteleostomi</taxon>
        <taxon>Mammalia</taxon>
        <taxon>Metatheria</taxon>
        <taxon>Diprotodontia</taxon>
        <taxon>Phascolarctidae</taxon>
        <taxon>Phascolarctos</taxon>
    </lineage>
</organism>
<dbReference type="GeneID" id="110193349"/>
<dbReference type="InterPro" id="IPR042998">
    <property type="entry name" value="PLIN1"/>
</dbReference>
<keyword evidence="5" id="KW-0732">Signal</keyword>
<evidence type="ECO:0000256" key="2">
    <source>
        <dbReference type="ARBA" id="ARBA00006311"/>
    </source>
</evidence>
<evidence type="ECO:0000256" key="5">
    <source>
        <dbReference type="SAM" id="SignalP"/>
    </source>
</evidence>
<dbReference type="RefSeq" id="XP_020820786.1">
    <property type="nucleotide sequence ID" value="XM_020965127.1"/>
</dbReference>
<dbReference type="InterPro" id="IPR004279">
    <property type="entry name" value="Perilipin"/>
</dbReference>
<protein>
    <submittedName>
        <fullName evidence="7">Perilipin-1 isoform X3</fullName>
    </submittedName>
</protein>
<reference evidence="7" key="1">
    <citation type="submission" date="2025-08" db="UniProtKB">
        <authorList>
            <consortium name="RefSeq"/>
        </authorList>
    </citation>
    <scope>IDENTIFICATION</scope>
    <source>
        <tissue evidence="7">Spleen</tissue>
    </source>
</reference>
<evidence type="ECO:0000313" key="6">
    <source>
        <dbReference type="Proteomes" id="UP000515140"/>
    </source>
</evidence>
<dbReference type="PANTHER" id="PTHR47138:SF1">
    <property type="entry name" value="PERILIPIN-1"/>
    <property type="match status" value="1"/>
</dbReference>
<dbReference type="Pfam" id="PF03036">
    <property type="entry name" value="Perilipin"/>
    <property type="match status" value="1"/>
</dbReference>
<evidence type="ECO:0000256" key="3">
    <source>
        <dbReference type="ARBA" id="ARBA00022677"/>
    </source>
</evidence>
<comment type="subcellular location">
    <subcellularLocation>
        <location evidence="1">Lipid droplet</location>
    </subcellularLocation>
</comment>
<keyword evidence="3" id="KW-0551">Lipid droplet</keyword>
<proteinExistence type="inferred from homology"/>
<dbReference type="PANTHER" id="PTHR47138">
    <property type="entry name" value="PERILIPIN-1"/>
    <property type="match status" value="1"/>
</dbReference>
<evidence type="ECO:0000256" key="4">
    <source>
        <dbReference type="SAM" id="MobiDB-lite"/>
    </source>
</evidence>
<accession>A0A6P5IPC1</accession>
<dbReference type="AlphaFoldDB" id="A0A6P5IPC1"/>
<dbReference type="GO" id="GO:0005811">
    <property type="term" value="C:lipid droplet"/>
    <property type="evidence" value="ECO:0007669"/>
    <property type="project" value="UniProtKB-SubCell"/>
</dbReference>
<dbReference type="GO" id="GO:0006629">
    <property type="term" value="P:lipid metabolic process"/>
    <property type="evidence" value="ECO:0007669"/>
    <property type="project" value="InterPro"/>
</dbReference>